<dbReference type="EMBL" id="JBHSRI010000003">
    <property type="protein sequence ID" value="MFC6038701.1"/>
    <property type="molecule type" value="Genomic_DNA"/>
</dbReference>
<dbReference type="InterPro" id="IPR036390">
    <property type="entry name" value="WH_DNA-bd_sf"/>
</dbReference>
<evidence type="ECO:0000313" key="1">
    <source>
        <dbReference type="EMBL" id="MFC6038701.1"/>
    </source>
</evidence>
<keyword evidence="2" id="KW-1185">Reference proteome</keyword>
<evidence type="ECO:0000313" key="2">
    <source>
        <dbReference type="Proteomes" id="UP001596170"/>
    </source>
</evidence>
<dbReference type="RefSeq" id="WP_377732767.1">
    <property type="nucleotide sequence ID" value="NZ_JBHSRI010000003.1"/>
</dbReference>
<dbReference type="Proteomes" id="UP001596170">
    <property type="component" value="Unassembled WGS sequence"/>
</dbReference>
<sequence>MVIKIAVIGSADFLKRIQSLSTQISDIQIDEYVYQEPQDATQLVKTINPCDIIFFSGALPYYFSREWREQLTIPTHYLAQDEMSVTSTLLAVSYHKKVLLTRISIDLMDATFVTNVLADIDCEDQVVHVMDYQDMVESHFDLNRIITYHQTLWNQGIIDLAITSVHAVYDQLQQLGVPVMRMINPSDTLIRGLHDSKTKAQLVQRQSAKVAVGYIYINGTHELKKEKIAAIAHHIDATVQQMKPNLYALYSTQGNIENLINNNMLRDFFNKDQKHVKLGLGYGETIFEAGQNAEIALRFAKKEGEASCAYILTEGKELNGPYPQEYKQQRLAIDQPEFLKMAKQTTLSPANLSKIIQFGKTKNARHFTAVDLANYLQVTRRSTERILKKLADQGFVLVVGEEMTYQQGRPRAIYKLNILIYN</sequence>
<organism evidence="1 2">
    <name type="scientific">Paenisporosarcina macmurdoensis</name>
    <dbReference type="NCBI Taxonomy" id="212659"/>
    <lineage>
        <taxon>Bacteria</taxon>
        <taxon>Bacillati</taxon>
        <taxon>Bacillota</taxon>
        <taxon>Bacilli</taxon>
        <taxon>Bacillales</taxon>
        <taxon>Caryophanaceae</taxon>
        <taxon>Paenisporosarcina</taxon>
    </lineage>
</organism>
<comment type="caution">
    <text evidence="1">The sequence shown here is derived from an EMBL/GenBank/DDBJ whole genome shotgun (WGS) entry which is preliminary data.</text>
</comment>
<reference evidence="2" key="1">
    <citation type="journal article" date="2019" name="Int. J. Syst. Evol. Microbiol.">
        <title>The Global Catalogue of Microorganisms (GCM) 10K type strain sequencing project: providing services to taxonomists for standard genome sequencing and annotation.</title>
        <authorList>
            <consortium name="The Broad Institute Genomics Platform"/>
            <consortium name="The Broad Institute Genome Sequencing Center for Infectious Disease"/>
            <person name="Wu L."/>
            <person name="Ma J."/>
        </authorList>
    </citation>
    <scope>NUCLEOTIDE SEQUENCE [LARGE SCALE GENOMIC DNA]</scope>
    <source>
        <strain evidence="2">CCUG 54527</strain>
    </source>
</reference>
<proteinExistence type="predicted"/>
<name>A0ABW1L3Y3_9BACL</name>
<accession>A0ABW1L3Y3</accession>
<dbReference type="InterPro" id="IPR043128">
    <property type="entry name" value="Rev_trsase/Diguanyl_cyclase"/>
</dbReference>
<gene>
    <name evidence="1" type="ORF">ACFPYN_04440</name>
</gene>
<protein>
    <submittedName>
        <fullName evidence="1">Transcriptional regulator</fullName>
    </submittedName>
</protein>
<dbReference type="SUPFAM" id="SSF46785">
    <property type="entry name" value="Winged helix' DNA-binding domain"/>
    <property type="match status" value="1"/>
</dbReference>
<dbReference type="Gene3D" id="3.30.70.270">
    <property type="match status" value="1"/>
</dbReference>